<evidence type="ECO:0008006" key="3">
    <source>
        <dbReference type="Google" id="ProtNLM"/>
    </source>
</evidence>
<dbReference type="EMBL" id="RPFZ01000001">
    <property type="protein sequence ID" value="RPF70576.1"/>
    <property type="molecule type" value="Genomic_DNA"/>
</dbReference>
<reference evidence="1 2" key="1">
    <citation type="submission" date="2018-11" db="EMBL/GenBank/DDBJ databases">
        <title>Erythrobacter spongiae sp. nov., isolated from a marine sponge.</title>
        <authorList>
            <person name="Zhuang L."/>
            <person name="Luo L."/>
        </authorList>
    </citation>
    <scope>NUCLEOTIDE SEQUENCE [LARGE SCALE GENOMIC DNA]</scope>
    <source>
        <strain evidence="1 2">HN-E23</strain>
    </source>
</reference>
<comment type="caution">
    <text evidence="1">The sequence shown here is derived from an EMBL/GenBank/DDBJ whole genome shotgun (WGS) entry which is preliminary data.</text>
</comment>
<dbReference type="RefSeq" id="WP_123878181.1">
    <property type="nucleotide sequence ID" value="NZ_RPFZ01000001.1"/>
</dbReference>
<gene>
    <name evidence="1" type="ORF">EG799_02260</name>
</gene>
<dbReference type="Proteomes" id="UP000275232">
    <property type="component" value="Unassembled WGS sequence"/>
</dbReference>
<evidence type="ECO:0000313" key="2">
    <source>
        <dbReference type="Proteomes" id="UP000275232"/>
    </source>
</evidence>
<evidence type="ECO:0000313" key="1">
    <source>
        <dbReference type="EMBL" id="RPF70576.1"/>
    </source>
</evidence>
<keyword evidence="2" id="KW-1185">Reference proteome</keyword>
<organism evidence="1 2">
    <name type="scientific">Aurantiacibacter spongiae</name>
    <dbReference type="NCBI Taxonomy" id="2488860"/>
    <lineage>
        <taxon>Bacteria</taxon>
        <taxon>Pseudomonadati</taxon>
        <taxon>Pseudomonadota</taxon>
        <taxon>Alphaproteobacteria</taxon>
        <taxon>Sphingomonadales</taxon>
        <taxon>Erythrobacteraceae</taxon>
        <taxon>Aurantiacibacter</taxon>
    </lineage>
</organism>
<accession>A0A3N5CQC0</accession>
<dbReference type="AlphaFoldDB" id="A0A3N5CQC0"/>
<sequence length="362" mass="38607">MSIGLSQTSLPFALEGSAALFSEERQEIYDLDGSAAAVVADLVEPQPLAGLYDKFDTGMRNGTGWLDAFLCDLSDKGLLSIKMETRGAHPGRALRSILPFDRSAISLEASPDCSAWFSAWSHLPRSAGAPLRAVAAPWRKLGIVTVTGLPGRLVPADLLPAAFRFRVVEAVLATSSSIALHCASLIMGNTLVLLLGEPGAGKSTLAMCAARREMRLAGDDIALIDTAQGVIRPLPLPPTLKEGSWDRFGDDAGPAIAMHRTTRQDGVEVGYLPLPGYSAPPEIERCVFVAIQRRHEGAAALRAGRKQDFLRRLCADSRSSSGRASVEDMDAMIALLQKGDVADLTYSDASDAADLLAERLVR</sequence>
<dbReference type="Gene3D" id="3.40.50.300">
    <property type="entry name" value="P-loop containing nucleotide triphosphate hydrolases"/>
    <property type="match status" value="1"/>
</dbReference>
<dbReference type="SUPFAM" id="SSF53795">
    <property type="entry name" value="PEP carboxykinase-like"/>
    <property type="match status" value="1"/>
</dbReference>
<dbReference type="InterPro" id="IPR027417">
    <property type="entry name" value="P-loop_NTPase"/>
</dbReference>
<dbReference type="OrthoDB" id="3213869at2"/>
<proteinExistence type="predicted"/>
<protein>
    <recommendedName>
        <fullName evidence="3">Serine kinase</fullName>
    </recommendedName>
</protein>
<name>A0A3N5CQC0_9SPHN</name>